<sequence>MNQQQTLEEAYIAAHAQAVQAAEAVRQMIEDQPAPDCETRIGWDHVGTLRHYAARLEELLESNEPEDNGS</sequence>
<keyword evidence="2" id="KW-1185">Reference proteome</keyword>
<dbReference type="KEGG" id="smam:Mal15_64160"/>
<proteinExistence type="predicted"/>
<gene>
    <name evidence="1" type="ORF">Mal15_64160</name>
</gene>
<dbReference type="RefSeq" id="WP_147871288.1">
    <property type="nucleotide sequence ID" value="NZ_CP036264.1"/>
</dbReference>
<evidence type="ECO:0000313" key="1">
    <source>
        <dbReference type="EMBL" id="QEG02329.1"/>
    </source>
</evidence>
<reference evidence="1 2" key="1">
    <citation type="submission" date="2019-02" db="EMBL/GenBank/DDBJ databases">
        <title>Planctomycetal bacteria perform biofilm scaping via a novel small molecule.</title>
        <authorList>
            <person name="Jeske O."/>
            <person name="Boedeker C."/>
            <person name="Wiegand S."/>
            <person name="Breitling P."/>
            <person name="Kallscheuer N."/>
            <person name="Jogler M."/>
            <person name="Rohde M."/>
            <person name="Petersen J."/>
            <person name="Medema M.H."/>
            <person name="Surup F."/>
            <person name="Jogler C."/>
        </authorList>
    </citation>
    <scope>NUCLEOTIDE SEQUENCE [LARGE SCALE GENOMIC DNA]</scope>
    <source>
        <strain evidence="1 2">Mal15</strain>
    </source>
</reference>
<dbReference type="EMBL" id="CP036264">
    <property type="protein sequence ID" value="QEG02329.1"/>
    <property type="molecule type" value="Genomic_DNA"/>
</dbReference>
<dbReference type="AlphaFoldDB" id="A0A5B9MLV3"/>
<name>A0A5B9MLV3_9BACT</name>
<evidence type="ECO:0000313" key="2">
    <source>
        <dbReference type="Proteomes" id="UP000321353"/>
    </source>
</evidence>
<accession>A0A5B9MLV3</accession>
<protein>
    <submittedName>
        <fullName evidence="1">Uncharacterized protein</fullName>
    </submittedName>
</protein>
<dbReference type="Proteomes" id="UP000321353">
    <property type="component" value="Chromosome"/>
</dbReference>
<organism evidence="1 2">
    <name type="scientific">Stieleria maiorica</name>
    <dbReference type="NCBI Taxonomy" id="2795974"/>
    <lineage>
        <taxon>Bacteria</taxon>
        <taxon>Pseudomonadati</taxon>
        <taxon>Planctomycetota</taxon>
        <taxon>Planctomycetia</taxon>
        <taxon>Pirellulales</taxon>
        <taxon>Pirellulaceae</taxon>
        <taxon>Stieleria</taxon>
    </lineage>
</organism>